<reference evidence="2" key="1">
    <citation type="submission" date="2020-07" db="EMBL/GenBank/DDBJ databases">
        <title>Multicomponent nature underlies the extraordinary mechanical properties of spider dragline silk.</title>
        <authorList>
            <person name="Kono N."/>
            <person name="Nakamura H."/>
            <person name="Mori M."/>
            <person name="Yoshida Y."/>
            <person name="Ohtoshi R."/>
            <person name="Malay A.D."/>
            <person name="Moran D.A.P."/>
            <person name="Tomita M."/>
            <person name="Numata K."/>
            <person name="Arakawa K."/>
        </authorList>
    </citation>
    <scope>NUCLEOTIDE SEQUENCE</scope>
</reference>
<feature type="compositionally biased region" description="Polar residues" evidence="1">
    <location>
        <begin position="48"/>
        <end position="59"/>
    </location>
</feature>
<evidence type="ECO:0000313" key="2">
    <source>
        <dbReference type="EMBL" id="GFR24348.1"/>
    </source>
</evidence>
<accession>A0A8X6HJQ1</accession>
<dbReference type="Proteomes" id="UP000887116">
    <property type="component" value="Unassembled WGS sequence"/>
</dbReference>
<name>A0A8X6HJQ1_TRICU</name>
<dbReference type="AlphaFoldDB" id="A0A8X6HJQ1"/>
<dbReference type="EMBL" id="BMAO01018561">
    <property type="protein sequence ID" value="GFR24348.1"/>
    <property type="molecule type" value="Genomic_DNA"/>
</dbReference>
<keyword evidence="3" id="KW-1185">Reference proteome</keyword>
<dbReference type="OrthoDB" id="10602583at2759"/>
<protein>
    <submittedName>
        <fullName evidence="2">Uncharacterized protein</fullName>
    </submittedName>
</protein>
<organism evidence="2 3">
    <name type="scientific">Trichonephila clavata</name>
    <name type="common">Joro spider</name>
    <name type="synonym">Nephila clavata</name>
    <dbReference type="NCBI Taxonomy" id="2740835"/>
    <lineage>
        <taxon>Eukaryota</taxon>
        <taxon>Metazoa</taxon>
        <taxon>Ecdysozoa</taxon>
        <taxon>Arthropoda</taxon>
        <taxon>Chelicerata</taxon>
        <taxon>Arachnida</taxon>
        <taxon>Araneae</taxon>
        <taxon>Araneomorphae</taxon>
        <taxon>Entelegynae</taxon>
        <taxon>Araneoidea</taxon>
        <taxon>Nephilidae</taxon>
        <taxon>Trichonephila</taxon>
    </lineage>
</organism>
<gene>
    <name evidence="2" type="ORF">TNCT_196931</name>
</gene>
<sequence>MTSEKQFEILNVPEQKGLNHLMVFQCEVERRTPLHSRQWLLPAVATATGPSHQDSTRSSNHGEGKSKNLNQRCKGLEETSDQSFVFRRSSCCISTLTPCLFIRLRRDCTEKTHSFLLSKKIPPWKL</sequence>
<feature type="region of interest" description="Disordered" evidence="1">
    <location>
        <begin position="45"/>
        <end position="72"/>
    </location>
</feature>
<proteinExistence type="predicted"/>
<evidence type="ECO:0000313" key="3">
    <source>
        <dbReference type="Proteomes" id="UP000887116"/>
    </source>
</evidence>
<comment type="caution">
    <text evidence="2">The sequence shown here is derived from an EMBL/GenBank/DDBJ whole genome shotgun (WGS) entry which is preliminary data.</text>
</comment>
<evidence type="ECO:0000256" key="1">
    <source>
        <dbReference type="SAM" id="MobiDB-lite"/>
    </source>
</evidence>